<gene>
    <name evidence="1" type="ORF">P691DRAFT_30724</name>
</gene>
<dbReference type="EMBL" id="MU151153">
    <property type="protein sequence ID" value="KAF9448684.1"/>
    <property type="molecule type" value="Genomic_DNA"/>
</dbReference>
<reference evidence="1" key="1">
    <citation type="submission" date="2020-11" db="EMBL/GenBank/DDBJ databases">
        <authorList>
            <consortium name="DOE Joint Genome Institute"/>
            <person name="Ahrendt S."/>
            <person name="Riley R."/>
            <person name="Andreopoulos W."/>
            <person name="Labutti K."/>
            <person name="Pangilinan J."/>
            <person name="Ruiz-Duenas F.J."/>
            <person name="Barrasa J.M."/>
            <person name="Sanchez-Garcia M."/>
            <person name="Camarero S."/>
            <person name="Miyauchi S."/>
            <person name="Serrano A."/>
            <person name="Linde D."/>
            <person name="Babiker R."/>
            <person name="Drula E."/>
            <person name="Ayuso-Fernandez I."/>
            <person name="Pacheco R."/>
            <person name="Padilla G."/>
            <person name="Ferreira P."/>
            <person name="Barriuso J."/>
            <person name="Kellner H."/>
            <person name="Castanera R."/>
            <person name="Alfaro M."/>
            <person name="Ramirez L."/>
            <person name="Pisabarro A.G."/>
            <person name="Kuo A."/>
            <person name="Tritt A."/>
            <person name="Lipzen A."/>
            <person name="He G."/>
            <person name="Yan M."/>
            <person name="Ng V."/>
            <person name="Cullen D."/>
            <person name="Martin F."/>
            <person name="Rosso M.-N."/>
            <person name="Henrissat B."/>
            <person name="Hibbett D."/>
            <person name="Martinez A.T."/>
            <person name="Grigoriev I.V."/>
        </authorList>
    </citation>
    <scope>NUCLEOTIDE SEQUENCE</scope>
    <source>
        <strain evidence="1">MF-IS2</strain>
    </source>
</reference>
<organism evidence="1 2">
    <name type="scientific">Macrolepiota fuliginosa MF-IS2</name>
    <dbReference type="NCBI Taxonomy" id="1400762"/>
    <lineage>
        <taxon>Eukaryota</taxon>
        <taxon>Fungi</taxon>
        <taxon>Dikarya</taxon>
        <taxon>Basidiomycota</taxon>
        <taxon>Agaricomycotina</taxon>
        <taxon>Agaricomycetes</taxon>
        <taxon>Agaricomycetidae</taxon>
        <taxon>Agaricales</taxon>
        <taxon>Agaricineae</taxon>
        <taxon>Agaricaceae</taxon>
        <taxon>Macrolepiota</taxon>
    </lineage>
</organism>
<dbReference type="AlphaFoldDB" id="A0A9P5XCX2"/>
<name>A0A9P5XCX2_9AGAR</name>
<accession>A0A9P5XCX2</accession>
<proteinExistence type="predicted"/>
<dbReference type="Proteomes" id="UP000807342">
    <property type="component" value="Unassembled WGS sequence"/>
</dbReference>
<evidence type="ECO:0000313" key="1">
    <source>
        <dbReference type="EMBL" id="KAF9448684.1"/>
    </source>
</evidence>
<dbReference type="OrthoDB" id="3149552at2759"/>
<keyword evidence="2" id="KW-1185">Reference proteome</keyword>
<evidence type="ECO:0000313" key="2">
    <source>
        <dbReference type="Proteomes" id="UP000807342"/>
    </source>
</evidence>
<sequence>MSMNAELRLMQVPRVPDQDVKWREVLLTGQKIIATGLSIYDHDLYVLVTAQPQSVNKNTANPRIVQEVQVRLNRLSTGEPHPDVRKTIISFETREEFLRPHVIIRYAGDNLLLVLWDRAVVGGPDDQVYIYAWKTGELKLRLSVPSQTYNYPLFLTTDIFLLPNRKTGELEYWRIPKNPSDPAPNQPFFVLSLPQCRSGRSFQSILCRAEPNPGTRSHGASKPFYDDPHQAIATFIIEVRSSARFGQRVTSFLLFVHRNSLVGCLEKFPLSTSFVNRPQSVPYDEWGPSICRWFSIDQRLWLATTFGQRCVLPPPKANTEGAPLTLLDFNPVNVAIVLAAERHRAKVAVLDDEGWNIAHNEHTGRVSEDNAENGSGCRGKDMEVSPQTCESSVLEVSPHIHVGKAETGVSPFVPRLGASVIARSMDPLNDPNGCFENTVYSSLPYTMRSSQEKYNSNALLLDEEGILCIKMNDDEMCITEVRVLHYGYG</sequence>
<protein>
    <submittedName>
        <fullName evidence="1">Uncharacterized protein</fullName>
    </submittedName>
</protein>
<comment type="caution">
    <text evidence="1">The sequence shown here is derived from an EMBL/GenBank/DDBJ whole genome shotgun (WGS) entry which is preliminary data.</text>
</comment>